<comment type="caution">
    <text evidence="1">The sequence shown here is derived from an EMBL/GenBank/DDBJ whole genome shotgun (WGS) entry which is preliminary data.</text>
</comment>
<organism evidence="1 2">
    <name type="scientific">Aequorivita aurantiaca</name>
    <dbReference type="NCBI Taxonomy" id="3053356"/>
    <lineage>
        <taxon>Bacteria</taxon>
        <taxon>Pseudomonadati</taxon>
        <taxon>Bacteroidota</taxon>
        <taxon>Flavobacteriia</taxon>
        <taxon>Flavobacteriales</taxon>
        <taxon>Flavobacteriaceae</taxon>
        <taxon>Aequorivita</taxon>
    </lineage>
</organism>
<protein>
    <submittedName>
        <fullName evidence="1">Uncharacterized protein</fullName>
    </submittedName>
</protein>
<dbReference type="EMBL" id="JAUGQQ010000004">
    <property type="protein sequence ID" value="MDN3724447.1"/>
    <property type="molecule type" value="Genomic_DNA"/>
</dbReference>
<keyword evidence="2" id="KW-1185">Reference proteome</keyword>
<proteinExistence type="predicted"/>
<name>A0ABT8DN04_9FLAO</name>
<evidence type="ECO:0000313" key="1">
    <source>
        <dbReference type="EMBL" id="MDN3724447.1"/>
    </source>
</evidence>
<dbReference type="RefSeq" id="WP_290254531.1">
    <property type="nucleotide sequence ID" value="NZ_JAUGQQ010000004.1"/>
</dbReference>
<evidence type="ECO:0000313" key="2">
    <source>
        <dbReference type="Proteomes" id="UP001244787"/>
    </source>
</evidence>
<sequence>MALIGNIIKENKDQINLRSGEVVCDIIIEKDYLQLRTYAMGDIERERGSKQNIQLSKEKAKEIITILEQFINS</sequence>
<gene>
    <name evidence="1" type="ORF">QRD02_08630</name>
</gene>
<reference evidence="1 2" key="1">
    <citation type="submission" date="2023-06" db="EMBL/GenBank/DDBJ databases">
        <authorList>
            <person name="Ye Y.-Q."/>
            <person name="Du Z.-J."/>
        </authorList>
    </citation>
    <scope>NUCLEOTIDE SEQUENCE [LARGE SCALE GENOMIC DNA]</scope>
    <source>
        <strain evidence="1 2">SDUM287046</strain>
    </source>
</reference>
<dbReference type="Proteomes" id="UP001244787">
    <property type="component" value="Unassembled WGS sequence"/>
</dbReference>
<accession>A0ABT8DN04</accession>